<organism evidence="1 2">
    <name type="scientific">Mugilogobius chulae</name>
    <name type="common">yellowstripe goby</name>
    <dbReference type="NCBI Taxonomy" id="88201"/>
    <lineage>
        <taxon>Eukaryota</taxon>
        <taxon>Metazoa</taxon>
        <taxon>Chordata</taxon>
        <taxon>Craniata</taxon>
        <taxon>Vertebrata</taxon>
        <taxon>Euteleostomi</taxon>
        <taxon>Actinopterygii</taxon>
        <taxon>Neopterygii</taxon>
        <taxon>Teleostei</taxon>
        <taxon>Neoteleostei</taxon>
        <taxon>Acanthomorphata</taxon>
        <taxon>Gobiaria</taxon>
        <taxon>Gobiiformes</taxon>
        <taxon>Gobioidei</taxon>
        <taxon>Gobiidae</taxon>
        <taxon>Gobionellinae</taxon>
        <taxon>Mugilogobius</taxon>
    </lineage>
</organism>
<evidence type="ECO:0000313" key="2">
    <source>
        <dbReference type="Proteomes" id="UP001460270"/>
    </source>
</evidence>
<reference evidence="2" key="1">
    <citation type="submission" date="2024-04" db="EMBL/GenBank/DDBJ databases">
        <title>Salinicola lusitanus LLJ914,a marine bacterium isolated from the Okinawa Trough.</title>
        <authorList>
            <person name="Li J."/>
        </authorList>
    </citation>
    <scope>NUCLEOTIDE SEQUENCE [LARGE SCALE GENOMIC DNA]</scope>
</reference>
<comment type="caution">
    <text evidence="1">The sequence shown here is derived from an EMBL/GenBank/DDBJ whole genome shotgun (WGS) entry which is preliminary data.</text>
</comment>
<proteinExistence type="predicted"/>
<dbReference type="Proteomes" id="UP001460270">
    <property type="component" value="Unassembled WGS sequence"/>
</dbReference>
<sequence length="152" mass="17964">MISGRCGPRKRFLGHFYKSNHHLIPARCWSNQEARLFPLRRRAERRRRAQLRDKERFTSERPAQERPAFVRHTAGSWSHVTRRCRRLAGRGYVRTEPRYDADARVCLEKPNRVCAEDRADMVVLARLSCLIYVSYVSLRLMCRVSTALVHRV</sequence>
<dbReference type="EMBL" id="JBBPFD010000014">
    <property type="protein sequence ID" value="KAK7898767.1"/>
    <property type="molecule type" value="Genomic_DNA"/>
</dbReference>
<gene>
    <name evidence="1" type="ORF">WMY93_019620</name>
</gene>
<accession>A0AAW0NPM3</accession>
<name>A0AAW0NPM3_9GOBI</name>
<dbReference type="AlphaFoldDB" id="A0AAW0NPM3"/>
<keyword evidence="2" id="KW-1185">Reference proteome</keyword>
<evidence type="ECO:0000313" key="1">
    <source>
        <dbReference type="EMBL" id="KAK7898767.1"/>
    </source>
</evidence>
<protein>
    <submittedName>
        <fullName evidence="1">Uncharacterized protein</fullName>
    </submittedName>
</protein>